<keyword evidence="4" id="KW-1185">Reference proteome</keyword>
<reference evidence="3" key="1">
    <citation type="submission" date="2022-03" db="EMBL/GenBank/DDBJ databases">
        <title>Bacterial whole genome sequence for Hymenobacter sp. DH14.</title>
        <authorList>
            <person name="Le V."/>
        </authorList>
    </citation>
    <scope>NUCLEOTIDE SEQUENCE</scope>
    <source>
        <strain evidence="3">DH14</strain>
    </source>
</reference>
<dbReference type="InterPro" id="IPR035905">
    <property type="entry name" value="Barstar-like_sf"/>
</dbReference>
<comment type="caution">
    <text evidence="3">The sequence shown here is derived from an EMBL/GenBank/DDBJ whole genome shotgun (WGS) entry which is preliminary data.</text>
</comment>
<accession>A0A9X1VHW2</accession>
<feature type="domain" description="Barstar (barnase inhibitor)" evidence="2">
    <location>
        <begin position="1"/>
        <end position="77"/>
    </location>
</feature>
<dbReference type="Proteomes" id="UP001139193">
    <property type="component" value="Unassembled WGS sequence"/>
</dbReference>
<name>A0A9X1VHW2_9BACT</name>
<comment type="similarity">
    <text evidence="1">Belongs to the barstar family.</text>
</comment>
<evidence type="ECO:0000259" key="2">
    <source>
        <dbReference type="Pfam" id="PF01337"/>
    </source>
</evidence>
<dbReference type="RefSeq" id="WP_241937192.1">
    <property type="nucleotide sequence ID" value="NZ_JALBGC010000004.1"/>
</dbReference>
<evidence type="ECO:0000313" key="3">
    <source>
        <dbReference type="EMBL" id="MCI1188968.1"/>
    </source>
</evidence>
<evidence type="ECO:0000256" key="1">
    <source>
        <dbReference type="ARBA" id="ARBA00006845"/>
    </source>
</evidence>
<dbReference type="SUPFAM" id="SSF52038">
    <property type="entry name" value="Barstar-related"/>
    <property type="match status" value="1"/>
</dbReference>
<dbReference type="EMBL" id="JALBGC010000004">
    <property type="protein sequence ID" value="MCI1188968.1"/>
    <property type="molecule type" value="Genomic_DNA"/>
</dbReference>
<protein>
    <submittedName>
        <fullName evidence="3">Barstar family protein</fullName>
    </submittedName>
</protein>
<dbReference type="Gene3D" id="3.30.370.10">
    <property type="entry name" value="Barstar-like"/>
    <property type="match status" value="1"/>
</dbReference>
<proteinExistence type="inferred from homology"/>
<gene>
    <name evidence="3" type="ORF">MON38_16215</name>
</gene>
<evidence type="ECO:0000313" key="4">
    <source>
        <dbReference type="Proteomes" id="UP001139193"/>
    </source>
</evidence>
<organism evidence="3 4">
    <name type="scientific">Hymenobacter cyanobacteriorum</name>
    <dbReference type="NCBI Taxonomy" id="2926463"/>
    <lineage>
        <taxon>Bacteria</taxon>
        <taxon>Pseudomonadati</taxon>
        <taxon>Bacteroidota</taxon>
        <taxon>Cytophagia</taxon>
        <taxon>Cytophagales</taxon>
        <taxon>Hymenobacteraceae</taxon>
        <taxon>Hymenobacter</taxon>
    </lineage>
</organism>
<sequence>MTIDLTDIDTKAAFHMLMKRELGFPDWYGVSWDAFWDAIIAVVEMPDTVVLQHWQAFAQACPHDMAILRDIIANYPREKPGKQFLLTS</sequence>
<dbReference type="Pfam" id="PF01337">
    <property type="entry name" value="Barstar"/>
    <property type="match status" value="1"/>
</dbReference>
<dbReference type="InterPro" id="IPR000468">
    <property type="entry name" value="Barstar"/>
</dbReference>
<dbReference type="AlphaFoldDB" id="A0A9X1VHW2"/>